<reference evidence="2" key="2">
    <citation type="journal article" date="2014" name="ISME J.">
        <title>Microbial stratification in low pH oxic and suboxic macroscopic growths along an acid mine drainage.</title>
        <authorList>
            <person name="Mendez-Garcia C."/>
            <person name="Mesa V."/>
            <person name="Sprenger R.R."/>
            <person name="Richter M."/>
            <person name="Diez M.S."/>
            <person name="Solano J."/>
            <person name="Bargiela R."/>
            <person name="Golyshina O.V."/>
            <person name="Manteca A."/>
            <person name="Ramos J.L."/>
            <person name="Gallego J.R."/>
            <person name="Llorente I."/>
            <person name="Martins Dos Santos V.A."/>
            <person name="Jensen O.N."/>
            <person name="Pelaez A.I."/>
            <person name="Sanchez J."/>
            <person name="Ferrer M."/>
        </authorList>
    </citation>
    <scope>NUCLEOTIDE SEQUENCE</scope>
</reference>
<comment type="caution">
    <text evidence="2">The sequence shown here is derived from an EMBL/GenBank/DDBJ whole genome shotgun (WGS) entry which is preliminary data.</text>
</comment>
<feature type="domain" description="DUF5680" evidence="1">
    <location>
        <begin position="2"/>
        <end position="67"/>
    </location>
</feature>
<feature type="non-terminal residue" evidence="2">
    <location>
        <position position="1"/>
    </location>
</feature>
<proteinExistence type="predicted"/>
<gene>
    <name evidence="2" type="ORF">B1A_07087</name>
</gene>
<accession>T1CLJ3</accession>
<sequence>KEIYSFLKSSLRLVSDKFPFRGPPEHVECDHKYVNFYEGKINRFKGKEIIYLADLPVYRCDYSGGLIV</sequence>
<organism evidence="2">
    <name type="scientific">mine drainage metagenome</name>
    <dbReference type="NCBI Taxonomy" id="410659"/>
    <lineage>
        <taxon>unclassified sequences</taxon>
        <taxon>metagenomes</taxon>
        <taxon>ecological metagenomes</taxon>
    </lineage>
</organism>
<evidence type="ECO:0000259" key="1">
    <source>
        <dbReference type="Pfam" id="PF18931"/>
    </source>
</evidence>
<dbReference type="EMBL" id="AUZX01005120">
    <property type="protein sequence ID" value="EQD68954.1"/>
    <property type="molecule type" value="Genomic_DNA"/>
</dbReference>
<name>T1CLJ3_9ZZZZ</name>
<dbReference type="AlphaFoldDB" id="T1CLJ3"/>
<dbReference type="Pfam" id="PF18931">
    <property type="entry name" value="DUF5680"/>
    <property type="match status" value="1"/>
</dbReference>
<dbReference type="InterPro" id="IPR043735">
    <property type="entry name" value="DUF5680"/>
</dbReference>
<protein>
    <submittedName>
        <fullName evidence="2">XRE family transcriptional regulator</fullName>
    </submittedName>
</protein>
<reference evidence="2" key="1">
    <citation type="submission" date="2013-08" db="EMBL/GenBank/DDBJ databases">
        <authorList>
            <person name="Mendez C."/>
            <person name="Richter M."/>
            <person name="Ferrer M."/>
            <person name="Sanchez J."/>
        </authorList>
    </citation>
    <scope>NUCLEOTIDE SEQUENCE</scope>
</reference>
<evidence type="ECO:0000313" key="2">
    <source>
        <dbReference type="EMBL" id="EQD68954.1"/>
    </source>
</evidence>